<evidence type="ECO:0000256" key="2">
    <source>
        <dbReference type="ARBA" id="ARBA00022737"/>
    </source>
</evidence>
<dbReference type="PANTHER" id="PTHR24366:SF96">
    <property type="entry name" value="LEUCINE RICH REPEAT CONTAINING 53"/>
    <property type="match status" value="1"/>
</dbReference>
<dbReference type="EMBL" id="CAXKWB010016947">
    <property type="protein sequence ID" value="CAL4117555.1"/>
    <property type="molecule type" value="Genomic_DNA"/>
</dbReference>
<protein>
    <recommendedName>
        <fullName evidence="6">Oplophorus-luciferin 2-monooxygenase non-catalytic subunit</fullName>
    </recommendedName>
</protein>
<evidence type="ECO:0000313" key="4">
    <source>
        <dbReference type="EMBL" id="CAL4117555.1"/>
    </source>
</evidence>
<organism evidence="4 5">
    <name type="scientific">Meganyctiphanes norvegica</name>
    <name type="common">Northern krill</name>
    <name type="synonym">Thysanopoda norvegica</name>
    <dbReference type="NCBI Taxonomy" id="48144"/>
    <lineage>
        <taxon>Eukaryota</taxon>
        <taxon>Metazoa</taxon>
        <taxon>Ecdysozoa</taxon>
        <taxon>Arthropoda</taxon>
        <taxon>Crustacea</taxon>
        <taxon>Multicrustacea</taxon>
        <taxon>Malacostraca</taxon>
        <taxon>Eumalacostraca</taxon>
        <taxon>Eucarida</taxon>
        <taxon>Euphausiacea</taxon>
        <taxon>Euphausiidae</taxon>
        <taxon>Meganyctiphanes</taxon>
    </lineage>
</organism>
<evidence type="ECO:0000313" key="5">
    <source>
        <dbReference type="Proteomes" id="UP001497623"/>
    </source>
</evidence>
<dbReference type="PANTHER" id="PTHR24366">
    <property type="entry name" value="IG(IMMUNOGLOBULIN) AND LRR(LEUCINE RICH REPEAT) DOMAINS"/>
    <property type="match status" value="1"/>
</dbReference>
<gene>
    <name evidence="4" type="ORF">MNOR_LOCUS21215</name>
</gene>
<proteinExistence type="predicted"/>
<feature type="signal peptide" evidence="3">
    <location>
        <begin position="1"/>
        <end position="25"/>
    </location>
</feature>
<keyword evidence="3" id="KW-0732">Signal</keyword>
<evidence type="ECO:0008006" key="6">
    <source>
        <dbReference type="Google" id="ProtNLM"/>
    </source>
</evidence>
<name>A0AAV2R5Y0_MEGNR</name>
<feature type="chain" id="PRO_5043920802" description="Oplophorus-luciferin 2-monooxygenase non-catalytic subunit" evidence="3">
    <location>
        <begin position="26"/>
        <end position="357"/>
    </location>
</feature>
<dbReference type="Proteomes" id="UP001497623">
    <property type="component" value="Unassembled WGS sequence"/>
</dbReference>
<reference evidence="4 5" key="1">
    <citation type="submission" date="2024-05" db="EMBL/GenBank/DDBJ databases">
        <authorList>
            <person name="Wallberg A."/>
        </authorList>
    </citation>
    <scope>NUCLEOTIDE SEQUENCE [LARGE SCALE GENOMIC DNA]</scope>
</reference>
<dbReference type="SUPFAM" id="SSF52058">
    <property type="entry name" value="L domain-like"/>
    <property type="match status" value="1"/>
</dbReference>
<keyword evidence="1" id="KW-0433">Leucine-rich repeat</keyword>
<dbReference type="AlphaFoldDB" id="A0AAV2R5Y0"/>
<accession>A0AAV2R5Y0</accession>
<keyword evidence="2" id="KW-0677">Repeat</keyword>
<evidence type="ECO:0000256" key="1">
    <source>
        <dbReference type="ARBA" id="ARBA00022614"/>
    </source>
</evidence>
<sequence length="357" mass="39908">MSILGITNPFLVLATTCSLYTHVLATRFQARDNVSSHINGVSCPDAEDIDPCICTYYEIDDSLHLDCTNIADEEQLYSVFHAYIPFPDFLTLFVGTDHLETLTDSVFGDVTFQEVFAIPSDIGTLTSVGPKTFMKSASTLKLLYLYDNKLSDFPFNTLCEYTQLSQFNLHNNPIPTFPIIQSESLSSIDFGGSTFDTIPAGALDGLPNLHEFRVQHTNITSMATGIFASLSKMYLISMKNTGLTHLYNHQFEFNSDDINIIDLMANQISKVYNKAFKGVQSAHIDLRANQLTILPEETWRTVLDAGNEVWLQGNNLTCGCDIAWLVLEPTYHELVDDAYCHTGDRLVDLDPSDFENC</sequence>
<dbReference type="Gene3D" id="3.80.10.10">
    <property type="entry name" value="Ribonuclease Inhibitor"/>
    <property type="match status" value="1"/>
</dbReference>
<evidence type="ECO:0000256" key="3">
    <source>
        <dbReference type="SAM" id="SignalP"/>
    </source>
</evidence>
<keyword evidence="5" id="KW-1185">Reference proteome</keyword>
<comment type="caution">
    <text evidence="4">The sequence shown here is derived from an EMBL/GenBank/DDBJ whole genome shotgun (WGS) entry which is preliminary data.</text>
</comment>
<dbReference type="InterPro" id="IPR032675">
    <property type="entry name" value="LRR_dom_sf"/>
</dbReference>